<feature type="compositionally biased region" description="Basic and acidic residues" evidence="2">
    <location>
        <begin position="143"/>
        <end position="192"/>
    </location>
</feature>
<feature type="compositionally biased region" description="Basic and acidic residues" evidence="2">
    <location>
        <begin position="288"/>
        <end position="305"/>
    </location>
</feature>
<dbReference type="InterPro" id="IPR049630">
    <property type="entry name" value="DYDC-like_DD"/>
</dbReference>
<dbReference type="InterPro" id="IPR007858">
    <property type="entry name" value="Dpy-30_motif"/>
</dbReference>
<dbReference type="OrthoDB" id="432281at2759"/>
<organism evidence="3 4">
    <name type="scientific">Laodelphax striatellus</name>
    <name type="common">Small brown planthopper</name>
    <name type="synonym">Delphax striatella</name>
    <dbReference type="NCBI Taxonomy" id="195883"/>
    <lineage>
        <taxon>Eukaryota</taxon>
        <taxon>Metazoa</taxon>
        <taxon>Ecdysozoa</taxon>
        <taxon>Arthropoda</taxon>
        <taxon>Hexapoda</taxon>
        <taxon>Insecta</taxon>
        <taxon>Pterygota</taxon>
        <taxon>Neoptera</taxon>
        <taxon>Paraneoptera</taxon>
        <taxon>Hemiptera</taxon>
        <taxon>Auchenorrhyncha</taxon>
        <taxon>Fulgoroidea</taxon>
        <taxon>Delphacidae</taxon>
        <taxon>Criomorphinae</taxon>
        <taxon>Laodelphax</taxon>
    </lineage>
</organism>
<reference evidence="3 4" key="1">
    <citation type="journal article" date="2017" name="Gigascience">
        <title>Genome sequence of the small brown planthopper, Laodelphax striatellus.</title>
        <authorList>
            <person name="Zhu J."/>
            <person name="Jiang F."/>
            <person name="Wang X."/>
            <person name="Yang P."/>
            <person name="Bao Y."/>
            <person name="Zhao W."/>
            <person name="Wang W."/>
            <person name="Lu H."/>
            <person name="Wang Q."/>
            <person name="Cui N."/>
            <person name="Li J."/>
            <person name="Chen X."/>
            <person name="Luo L."/>
            <person name="Yu J."/>
            <person name="Kang L."/>
            <person name="Cui F."/>
        </authorList>
    </citation>
    <scope>NUCLEOTIDE SEQUENCE [LARGE SCALE GENOMIC DNA]</scope>
    <source>
        <strain evidence="3">Lst14</strain>
    </source>
</reference>
<feature type="compositionally biased region" description="Basic and acidic residues" evidence="2">
    <location>
        <begin position="73"/>
        <end position="84"/>
    </location>
</feature>
<dbReference type="SMR" id="A0A482XR93"/>
<gene>
    <name evidence="3" type="ORF">LSTR_LSTR007358</name>
</gene>
<feature type="compositionally biased region" description="Acidic residues" evidence="2">
    <location>
        <begin position="133"/>
        <end position="142"/>
    </location>
</feature>
<dbReference type="STRING" id="195883.A0A482XR93"/>
<feature type="compositionally biased region" description="Basic and acidic residues" evidence="2">
    <location>
        <begin position="200"/>
        <end position="228"/>
    </location>
</feature>
<comment type="caution">
    <text evidence="3">The sequence shown here is derived from an EMBL/GenBank/DDBJ whole genome shotgun (WGS) entry which is preliminary data.</text>
</comment>
<proteinExistence type="predicted"/>
<dbReference type="Proteomes" id="UP000291343">
    <property type="component" value="Unassembled WGS sequence"/>
</dbReference>
<dbReference type="AlphaFoldDB" id="A0A482XR93"/>
<protein>
    <submittedName>
        <fullName evidence="3">Uncharacterized protein</fullName>
    </submittedName>
</protein>
<evidence type="ECO:0000256" key="1">
    <source>
        <dbReference type="SAM" id="Coils"/>
    </source>
</evidence>
<feature type="compositionally biased region" description="Basic and acidic residues" evidence="2">
    <location>
        <begin position="92"/>
        <end position="111"/>
    </location>
</feature>
<accession>A0A482XR93</accession>
<feature type="coiled-coil region" evidence="1">
    <location>
        <begin position="36"/>
        <end position="63"/>
    </location>
</feature>
<dbReference type="InParanoid" id="A0A482XR93"/>
<keyword evidence="1" id="KW-0175">Coiled coil</keyword>
<evidence type="ECO:0000313" key="4">
    <source>
        <dbReference type="Proteomes" id="UP000291343"/>
    </source>
</evidence>
<feature type="region of interest" description="Disordered" evidence="2">
    <location>
        <begin position="287"/>
        <end position="308"/>
    </location>
</feature>
<evidence type="ECO:0000313" key="3">
    <source>
        <dbReference type="EMBL" id="RZF47431.1"/>
    </source>
</evidence>
<name>A0A482XR93_LAOST</name>
<dbReference type="Pfam" id="PF05186">
    <property type="entry name" value="Dpy-30"/>
    <property type="match status" value="1"/>
</dbReference>
<feature type="compositionally biased region" description="Basic and acidic residues" evidence="2">
    <location>
        <begin position="122"/>
        <end position="132"/>
    </location>
</feature>
<feature type="compositionally biased region" description="Acidic residues" evidence="2">
    <location>
        <begin position="254"/>
        <end position="263"/>
    </location>
</feature>
<feature type="compositionally biased region" description="Gly residues" evidence="2">
    <location>
        <begin position="112"/>
        <end position="121"/>
    </location>
</feature>
<dbReference type="CDD" id="cd22966">
    <property type="entry name" value="DD_DYDC-like"/>
    <property type="match status" value="1"/>
</dbReference>
<dbReference type="Gene3D" id="1.20.890.10">
    <property type="entry name" value="cAMP-dependent protein kinase regulatory subunit, dimerization-anchoring domain"/>
    <property type="match status" value="1"/>
</dbReference>
<feature type="region of interest" description="Disordered" evidence="2">
    <location>
        <begin position="70"/>
        <end position="271"/>
    </location>
</feature>
<keyword evidence="4" id="KW-1185">Reference proteome</keyword>
<sequence>MSIPKQSRKNSKEVDDFDISILKTLPRQLIGEAVSYLKNKKHLEELEARRKKKEEDEKLSKVKCIPPWAKTLAGERKPDERKDVATQYEMYCEGREGEREGSQEKDLKDGSDMGGDSSGGEGFDRDGAMREFSDDEEEEGDEEWRKKMEEEGRDEGMEGGDRDASDLEGLEREDGIKEDDKLKHGSKDRGIDEEGDELEDRDKTDKHSDEEGERRKSMSDGEEKHDKGSVSSSKDGEAIDDEVDDEGRKKKLDGDEDEDEGDEETGRINRHYIILFDGDSLLLEGQEEEGKWMSDSDYEKDHEGSSGDQLKVDVISSEFAEGGETRGSTELLGEGEMKTEAGDKQVEEEEAEINIEERMGNDSKYLKKHFGNYLVKALAEIAWKRPADPIHYLAHRLYHFRHIEEITVKNYCEEKEIQEARNLYAMEMQEQTGIAEETENIGEDEELEEAEIVAETVVQEYEDMEDSTSADDISQLLTHVEPEERLSPAELGF</sequence>
<evidence type="ECO:0000256" key="2">
    <source>
        <dbReference type="SAM" id="MobiDB-lite"/>
    </source>
</evidence>
<dbReference type="EMBL" id="QKKF02004189">
    <property type="protein sequence ID" value="RZF47431.1"/>
    <property type="molecule type" value="Genomic_DNA"/>
</dbReference>